<evidence type="ECO:0000313" key="1">
    <source>
        <dbReference type="EMBL" id="VCV78414.1"/>
    </source>
</evidence>
<protein>
    <submittedName>
        <fullName evidence="1">Uncharacterized protein</fullName>
    </submittedName>
</protein>
<gene>
    <name evidence="1" type="ORF">BANRA_03512</name>
</gene>
<proteinExistence type="predicted"/>
<name>A0ABD7UKD1_KLEPN</name>
<accession>A0ABD7UKD1</accession>
<evidence type="ECO:0000313" key="2">
    <source>
        <dbReference type="Proteomes" id="UP000269921"/>
    </source>
</evidence>
<dbReference type="AlphaFoldDB" id="A0ABD7UKD1"/>
<reference evidence="1 2" key="1">
    <citation type="submission" date="2018-10" db="EMBL/GenBank/DDBJ databases">
        <authorList>
            <person name="Noll B N."/>
        </authorList>
    </citation>
    <scope>NUCLEOTIDE SEQUENCE [LARGE SCALE GENOMIC DNA]</scope>
    <source>
        <strain evidence="1">Kpneu006</strain>
    </source>
</reference>
<organism evidence="1 2">
    <name type="scientific">Klebsiella pneumoniae</name>
    <dbReference type="NCBI Taxonomy" id="573"/>
    <lineage>
        <taxon>Bacteria</taxon>
        <taxon>Pseudomonadati</taxon>
        <taxon>Pseudomonadota</taxon>
        <taxon>Gammaproteobacteria</taxon>
        <taxon>Enterobacterales</taxon>
        <taxon>Enterobacteriaceae</taxon>
        <taxon>Klebsiella/Raoultella group</taxon>
        <taxon>Klebsiella</taxon>
        <taxon>Klebsiella pneumoniae complex</taxon>
    </lineage>
</organism>
<dbReference type="Proteomes" id="UP000269921">
    <property type="component" value="Unassembled WGS sequence"/>
</dbReference>
<dbReference type="EMBL" id="UWVH01000001">
    <property type="protein sequence ID" value="VCV78414.1"/>
    <property type="molecule type" value="Genomic_DNA"/>
</dbReference>
<comment type="caution">
    <text evidence="1">The sequence shown here is derived from an EMBL/GenBank/DDBJ whole genome shotgun (WGS) entry which is preliminary data.</text>
</comment>
<sequence>MFNGQLLVKLLPLLNYLSMQVNLIMNMRF</sequence>